<evidence type="ECO:0000256" key="1">
    <source>
        <dbReference type="ARBA" id="ARBA00006484"/>
    </source>
</evidence>
<sequence length="277" mass="30382">MKRVPSWQGKTVLITGASSGIGEAAARLLSGRGLHVLLTARRVDRLEALAEEIIRAGGRAGVIPADLSVEEERQRLAEAVTESAGCPDALINNAGFGWYGYYHDMPWKTAQKMIRVNIEAPAHLTRLFLPAMLARDSGYILNVSSIAGGMPNQGVAVYAASKAFLDSFTTSLYRETRGSGVQVCSIRPGPVSSEFFEQALLHPNGRAVPVERFAVPPQRVAECLWSVMNRPRRVAYVPSILALSPWLERLFGGVIDLLGPLLLRRGDRRPRRPLMER</sequence>
<dbReference type="Pfam" id="PF00106">
    <property type="entry name" value="adh_short"/>
    <property type="match status" value="1"/>
</dbReference>
<dbReference type="SMART" id="SM00822">
    <property type="entry name" value="PKS_KR"/>
    <property type="match status" value="1"/>
</dbReference>
<dbReference type="CDD" id="cd05233">
    <property type="entry name" value="SDR_c"/>
    <property type="match status" value="1"/>
</dbReference>
<dbReference type="Gene3D" id="3.40.50.720">
    <property type="entry name" value="NAD(P)-binding Rossmann-like Domain"/>
    <property type="match status" value="1"/>
</dbReference>
<dbReference type="PRINTS" id="PR00080">
    <property type="entry name" value="SDRFAMILY"/>
</dbReference>
<dbReference type="SUPFAM" id="SSF51735">
    <property type="entry name" value="NAD(P)-binding Rossmann-fold domains"/>
    <property type="match status" value="1"/>
</dbReference>
<reference evidence="5" key="1">
    <citation type="journal article" date="2020" name="mSystems">
        <title>Genome- and Community-Level Interaction Insights into Carbon Utilization and Element Cycling Functions of Hydrothermarchaeota in Hydrothermal Sediment.</title>
        <authorList>
            <person name="Zhou Z."/>
            <person name="Liu Y."/>
            <person name="Xu W."/>
            <person name="Pan J."/>
            <person name="Luo Z.H."/>
            <person name="Li M."/>
        </authorList>
    </citation>
    <scope>NUCLEOTIDE SEQUENCE [LARGE SCALE GENOMIC DNA]</scope>
    <source>
        <strain evidence="5">SpSt-573</strain>
    </source>
</reference>
<feature type="domain" description="Ketoreductase" evidence="4">
    <location>
        <begin position="10"/>
        <end position="195"/>
    </location>
</feature>
<dbReference type="GO" id="GO:0016491">
    <property type="term" value="F:oxidoreductase activity"/>
    <property type="evidence" value="ECO:0007669"/>
    <property type="project" value="UniProtKB-KW"/>
</dbReference>
<evidence type="ECO:0000313" key="5">
    <source>
        <dbReference type="EMBL" id="HGS20421.1"/>
    </source>
</evidence>
<comment type="similarity">
    <text evidence="1 3">Belongs to the short-chain dehydrogenases/reductases (SDR) family.</text>
</comment>
<proteinExistence type="inferred from homology"/>
<evidence type="ECO:0000256" key="2">
    <source>
        <dbReference type="ARBA" id="ARBA00023002"/>
    </source>
</evidence>
<protein>
    <submittedName>
        <fullName evidence="5">SDR family oxidoreductase</fullName>
    </submittedName>
</protein>
<accession>A0A7C4PEL8</accession>
<gene>
    <name evidence="5" type="ORF">ENT37_00965</name>
</gene>
<dbReference type="AlphaFoldDB" id="A0A7C4PEL8"/>
<evidence type="ECO:0000259" key="4">
    <source>
        <dbReference type="SMART" id="SM00822"/>
    </source>
</evidence>
<dbReference type="EMBL" id="DSYK01000046">
    <property type="protein sequence ID" value="HGS20421.1"/>
    <property type="molecule type" value="Genomic_DNA"/>
</dbReference>
<organism evidence="5">
    <name type="scientific">Anaerolinea thermolimosa</name>
    <dbReference type="NCBI Taxonomy" id="229919"/>
    <lineage>
        <taxon>Bacteria</taxon>
        <taxon>Bacillati</taxon>
        <taxon>Chloroflexota</taxon>
        <taxon>Anaerolineae</taxon>
        <taxon>Anaerolineales</taxon>
        <taxon>Anaerolineaceae</taxon>
        <taxon>Anaerolinea</taxon>
    </lineage>
</organism>
<dbReference type="PANTHER" id="PTHR44196:SF1">
    <property type="entry name" value="DEHYDROGENASE_REDUCTASE SDR FAMILY MEMBER 7B"/>
    <property type="match status" value="1"/>
</dbReference>
<dbReference type="InterPro" id="IPR057326">
    <property type="entry name" value="KR_dom"/>
</dbReference>
<name>A0A7C4PEL8_9CHLR</name>
<keyword evidence="2" id="KW-0560">Oxidoreductase</keyword>
<dbReference type="GO" id="GO:0016020">
    <property type="term" value="C:membrane"/>
    <property type="evidence" value="ECO:0007669"/>
    <property type="project" value="TreeGrafter"/>
</dbReference>
<dbReference type="InterPro" id="IPR036291">
    <property type="entry name" value="NAD(P)-bd_dom_sf"/>
</dbReference>
<dbReference type="PANTHER" id="PTHR44196">
    <property type="entry name" value="DEHYDROGENASE/REDUCTASE SDR FAMILY MEMBER 7B"/>
    <property type="match status" value="1"/>
</dbReference>
<evidence type="ECO:0000256" key="3">
    <source>
        <dbReference type="RuleBase" id="RU000363"/>
    </source>
</evidence>
<dbReference type="InterPro" id="IPR002347">
    <property type="entry name" value="SDR_fam"/>
</dbReference>
<dbReference type="PIRSF" id="PIRSF000126">
    <property type="entry name" value="11-beta-HSD1"/>
    <property type="match status" value="1"/>
</dbReference>
<dbReference type="PRINTS" id="PR00081">
    <property type="entry name" value="GDHRDH"/>
</dbReference>
<comment type="caution">
    <text evidence="5">The sequence shown here is derived from an EMBL/GenBank/DDBJ whole genome shotgun (WGS) entry which is preliminary data.</text>
</comment>